<evidence type="ECO:0000313" key="5">
    <source>
        <dbReference type="Proteomes" id="UP000183629"/>
    </source>
</evidence>
<dbReference type="EMBL" id="FPBN01000007">
    <property type="protein sequence ID" value="SFU78408.1"/>
    <property type="molecule type" value="Genomic_DNA"/>
</dbReference>
<evidence type="ECO:0000313" key="3">
    <source>
        <dbReference type="EMBL" id="SFU78408.1"/>
    </source>
</evidence>
<dbReference type="GO" id="GO:1901135">
    <property type="term" value="P:carbohydrate derivative metabolic process"/>
    <property type="evidence" value="ECO:0007669"/>
    <property type="project" value="InterPro"/>
</dbReference>
<reference evidence="4 6" key="3">
    <citation type="submission" date="2018-06" db="EMBL/GenBank/DDBJ databases">
        <authorList>
            <consortium name="Pathogen Informatics"/>
            <person name="Doyle S."/>
        </authorList>
    </citation>
    <scope>NUCLEOTIDE SEQUENCE [LARGE SCALE GENOMIC DNA]</scope>
    <source>
        <strain evidence="4 6">NCTC13773</strain>
    </source>
</reference>
<dbReference type="SUPFAM" id="SSF53697">
    <property type="entry name" value="SIS domain"/>
    <property type="match status" value="1"/>
</dbReference>
<feature type="domain" description="SIS" evidence="2">
    <location>
        <begin position="26"/>
        <end position="166"/>
    </location>
</feature>
<dbReference type="GO" id="GO:0097367">
    <property type="term" value="F:carbohydrate derivative binding"/>
    <property type="evidence" value="ECO:0007669"/>
    <property type="project" value="InterPro"/>
</dbReference>
<keyword evidence="5" id="KW-1185">Reference proteome</keyword>
<dbReference type="InterPro" id="IPR046348">
    <property type="entry name" value="SIS_dom_sf"/>
</dbReference>
<dbReference type="EMBL" id="LS483409">
    <property type="protein sequence ID" value="SQG80387.1"/>
    <property type="molecule type" value="Genomic_DNA"/>
</dbReference>
<dbReference type="NCBIfam" id="TIGR03127">
    <property type="entry name" value="RuMP_HxlB"/>
    <property type="match status" value="1"/>
</dbReference>
<reference evidence="5" key="1">
    <citation type="submission" date="2016-10" db="EMBL/GenBank/DDBJ databases">
        <authorList>
            <person name="Varghese N."/>
            <person name="Submissions S."/>
        </authorList>
    </citation>
    <scope>NUCLEOTIDE SEQUENCE [LARGE SCALE GENOMIC DNA]</scope>
    <source>
        <strain evidence="5">LMG 15572</strain>
    </source>
</reference>
<dbReference type="PANTHER" id="PTHR43443:SF1">
    <property type="entry name" value="3-HEXULOSE-6-PHOSPHATE ISOMERASE"/>
    <property type="match status" value="1"/>
</dbReference>
<proteinExistence type="inferred from homology"/>
<gene>
    <name evidence="4" type="primary">hxlB</name>
    <name evidence="4" type="ORF">NCTC13773_02216</name>
    <name evidence="3" type="ORF">SAMN05660328_10730</name>
</gene>
<dbReference type="InterPro" id="IPR001347">
    <property type="entry name" value="SIS_dom"/>
</dbReference>
<evidence type="ECO:0000313" key="6">
    <source>
        <dbReference type="Proteomes" id="UP000249013"/>
    </source>
</evidence>
<dbReference type="GO" id="GO:0043800">
    <property type="term" value="F:6-phospho-3-hexuloisomerase activity"/>
    <property type="evidence" value="ECO:0007669"/>
    <property type="project" value="UniProtKB-EC"/>
</dbReference>
<reference evidence="3" key="2">
    <citation type="submission" date="2016-10" db="EMBL/GenBank/DDBJ databases">
        <authorList>
            <person name="de Groot N.N."/>
        </authorList>
    </citation>
    <scope>NUCLEOTIDE SEQUENCE [LARGE SCALE GENOMIC DNA]</scope>
    <source>
        <strain evidence="3">LMG 15572</strain>
    </source>
</reference>
<evidence type="ECO:0000259" key="2">
    <source>
        <dbReference type="PROSITE" id="PS51464"/>
    </source>
</evidence>
<dbReference type="Pfam" id="PF01380">
    <property type="entry name" value="SIS"/>
    <property type="match status" value="1"/>
</dbReference>
<dbReference type="PROSITE" id="PS51464">
    <property type="entry name" value="SIS"/>
    <property type="match status" value="1"/>
</dbReference>
<name>A0A1I7IZQ2_9STRE</name>
<dbReference type="CDD" id="cd05005">
    <property type="entry name" value="SIS_PHI"/>
    <property type="match status" value="1"/>
</dbReference>
<dbReference type="Proteomes" id="UP000249013">
    <property type="component" value="Chromosome 1"/>
</dbReference>
<dbReference type="Gene3D" id="3.40.50.10490">
    <property type="entry name" value="Glucose-6-phosphate isomerase like protein, domain 1"/>
    <property type="match status" value="1"/>
</dbReference>
<dbReference type="RefSeq" id="WP_012962496.1">
    <property type="nucleotide sequence ID" value="NZ_CP113954.2"/>
</dbReference>
<dbReference type="Proteomes" id="UP000183629">
    <property type="component" value="Unassembled WGS sequence"/>
</dbReference>
<organism evidence="3 5">
    <name type="scientific">Streptococcus gallolyticus</name>
    <dbReference type="NCBI Taxonomy" id="315405"/>
    <lineage>
        <taxon>Bacteria</taxon>
        <taxon>Bacillati</taxon>
        <taxon>Bacillota</taxon>
        <taxon>Bacilli</taxon>
        <taxon>Lactobacillales</taxon>
        <taxon>Streptococcaceae</taxon>
        <taxon>Streptococcus</taxon>
    </lineage>
</organism>
<sequence>MEESQIILSDIEKAVNQIDDEKLDDLANKIVNSHHIFLAGMGRSGLMIRAFANRLMHLGLSVSVVGDINSPHTQPNDLVIIGSGSGETDSLVSLIKKANTLSLDSALITTNLSSTIGRLSNLVLVIPAQNKASEQVGKQPMGSVFEQSSLVLYDILILKLMKILNESNESMVKRHANLE</sequence>
<dbReference type="InterPro" id="IPR017552">
    <property type="entry name" value="PHI/rmpB"/>
</dbReference>
<dbReference type="EC" id="5.3.1.27" evidence="4"/>
<evidence type="ECO:0000256" key="1">
    <source>
        <dbReference type="ARBA" id="ARBA00009235"/>
    </source>
</evidence>
<protein>
    <submittedName>
        <fullName evidence="3 4">6-phospho-3-hexuloisomerase</fullName>
        <ecNumber evidence="4">5.3.1.27</ecNumber>
    </submittedName>
</protein>
<dbReference type="AlphaFoldDB" id="A0A1I7IZQ2"/>
<accession>A0A1I7IZQ2</accession>
<evidence type="ECO:0000313" key="4">
    <source>
        <dbReference type="EMBL" id="SQG80387.1"/>
    </source>
</evidence>
<dbReference type="PANTHER" id="PTHR43443">
    <property type="entry name" value="3-HEXULOSE-6-PHOSPHATE ISOMERASE"/>
    <property type="match status" value="1"/>
</dbReference>
<comment type="similarity">
    <text evidence="1">Belongs to the SIS family. PHI subfamily.</text>
</comment>
<keyword evidence="3" id="KW-0413">Isomerase</keyword>
<dbReference type="OMA" id="YKTIQPM"/>